<evidence type="ECO:0000256" key="6">
    <source>
        <dbReference type="ARBA" id="ARBA00023288"/>
    </source>
</evidence>
<keyword evidence="6" id="KW-0449">Lipoprotein</keyword>
<organism evidence="9">
    <name type="scientific">Gasterosteus aculeatus</name>
    <name type="common">Three-spined stickleback</name>
    <dbReference type="NCBI Taxonomy" id="69293"/>
    <lineage>
        <taxon>Eukaryota</taxon>
        <taxon>Metazoa</taxon>
        <taxon>Chordata</taxon>
        <taxon>Craniata</taxon>
        <taxon>Vertebrata</taxon>
        <taxon>Euteleostomi</taxon>
        <taxon>Actinopterygii</taxon>
        <taxon>Neopterygii</taxon>
        <taxon>Teleostei</taxon>
        <taxon>Neoteleostei</taxon>
        <taxon>Acanthomorphata</taxon>
        <taxon>Eupercaria</taxon>
        <taxon>Perciformes</taxon>
        <taxon>Cottioidei</taxon>
        <taxon>Gasterosteales</taxon>
        <taxon>Gasterosteidae</taxon>
        <taxon>Gasterosteus</taxon>
    </lineage>
</organism>
<protein>
    <recommendedName>
        <fullName evidence="10">Paralemmin</fullName>
    </recommendedName>
</protein>
<dbReference type="GO" id="GO:0008360">
    <property type="term" value="P:regulation of cell shape"/>
    <property type="evidence" value="ECO:0007669"/>
    <property type="project" value="InterPro"/>
</dbReference>
<keyword evidence="5" id="KW-0472">Membrane</keyword>
<dbReference type="GO" id="GO:0005886">
    <property type="term" value="C:plasma membrane"/>
    <property type="evidence" value="ECO:0007669"/>
    <property type="project" value="UniProtKB-SubCell"/>
</dbReference>
<accession>G3Q0W6</accession>
<reference evidence="9" key="2">
    <citation type="submission" date="2024-04" db="UniProtKB">
        <authorList>
            <consortium name="Ensembl"/>
        </authorList>
    </citation>
    <scope>IDENTIFICATION</scope>
</reference>
<evidence type="ECO:0000256" key="4">
    <source>
        <dbReference type="ARBA" id="ARBA00023054"/>
    </source>
</evidence>
<dbReference type="Ensembl" id="ENSGACT00000023557.1">
    <property type="protein sequence ID" value="ENSGACP00000023511.1"/>
    <property type="gene ID" value="ENSGACG00000017791.1"/>
</dbReference>
<feature type="region of interest" description="Disordered" evidence="8">
    <location>
        <begin position="314"/>
        <end position="347"/>
    </location>
</feature>
<keyword evidence="2" id="KW-1003">Cell membrane</keyword>
<feature type="coiled-coil region" evidence="7">
    <location>
        <begin position="1"/>
        <end position="44"/>
    </location>
</feature>
<dbReference type="Pfam" id="PF03285">
    <property type="entry name" value="Paralemmin"/>
    <property type="match status" value="2"/>
</dbReference>
<comment type="subcellular location">
    <subcellularLocation>
        <location evidence="1">Cell membrane</location>
        <topology evidence="1">Lipid-anchor</topology>
        <orientation evidence="1">Cytoplasmic side</orientation>
    </subcellularLocation>
</comment>
<proteinExistence type="predicted"/>
<evidence type="ECO:0000256" key="7">
    <source>
        <dbReference type="SAM" id="Coils"/>
    </source>
</evidence>
<dbReference type="InParanoid" id="G3Q0W6"/>
<evidence type="ECO:0000313" key="9">
    <source>
        <dbReference type="Ensembl" id="ENSGACP00000023511.1"/>
    </source>
</evidence>
<dbReference type="PANTHER" id="PTHR10498:SF10">
    <property type="entry name" value="PALM2 AND AKAP2 FUSION-RELATED"/>
    <property type="match status" value="1"/>
</dbReference>
<evidence type="ECO:0000256" key="5">
    <source>
        <dbReference type="ARBA" id="ARBA00023136"/>
    </source>
</evidence>
<feature type="compositionally biased region" description="Pro residues" evidence="8">
    <location>
        <begin position="323"/>
        <end position="339"/>
    </location>
</feature>
<keyword evidence="4 7" id="KW-0175">Coiled coil</keyword>
<reference evidence="9" key="1">
    <citation type="submission" date="2006-01" db="EMBL/GenBank/DDBJ databases">
        <authorList>
            <person name="Lindblad-Toh K."/>
            <person name="Mauceli E."/>
            <person name="Grabherr M."/>
            <person name="Chang J.L."/>
            <person name="Lander E.S."/>
        </authorList>
    </citation>
    <scope>NUCLEOTIDE SEQUENCE [LARGE SCALE GENOMIC DNA]</scope>
</reference>
<evidence type="ECO:0008006" key="10">
    <source>
        <dbReference type="Google" id="ProtNLM"/>
    </source>
</evidence>
<dbReference type="OMA" id="RIMTRTS"/>
<dbReference type="PANTHER" id="PTHR10498">
    <property type="entry name" value="PARALEMMIN-RELATED"/>
    <property type="match status" value="1"/>
</dbReference>
<dbReference type="AlphaFoldDB" id="G3Q0W6"/>
<evidence type="ECO:0000256" key="1">
    <source>
        <dbReference type="ARBA" id="ARBA00004342"/>
    </source>
</evidence>
<dbReference type="Bgee" id="ENSGACG00000017791">
    <property type="expression patterns" value="Expressed in liver and 7 other cell types or tissues"/>
</dbReference>
<feature type="coiled-coil region" evidence="7">
    <location>
        <begin position="68"/>
        <end position="123"/>
    </location>
</feature>
<evidence type="ECO:0000256" key="2">
    <source>
        <dbReference type="ARBA" id="ARBA00022475"/>
    </source>
</evidence>
<name>G3Q0W6_GASAC</name>
<sequence length="357" mass="40577">CEEAQLHKERLQALAEKRKRQTEIEDKRRQLDDLVLQVQHFKSKATRERWLLQGIGESEEEEVRRKQLERDEEQGKKLEDVIHRLESEIGTLESEESQIAAKEQVLRARLKETERSIEDLHKSINCSDWLVLTLQLCSHRSVLTGILFNSSHLLSVPCLRPEDFGPQPSRIMTRTSSHAHGGWTDMDTHTFALLTSDLQHTRSKCKESFVERTKDEILYSQSLSNYTQSSLTNKLKLQLQFIRERCVPNLTLHPLHSPIPLPLLVYHDVDDMSESSLLGFDGAVKAEVVLIDEDDEKSLREKTVTDMSIIDGTAARPRVGAPLSPPADPDANPPPPPGLTPATGTDKRKRCECCILM</sequence>
<dbReference type="InterPro" id="IPR004965">
    <property type="entry name" value="Paralemmin"/>
</dbReference>
<evidence type="ECO:0000256" key="3">
    <source>
        <dbReference type="ARBA" id="ARBA00022553"/>
    </source>
</evidence>
<evidence type="ECO:0000256" key="8">
    <source>
        <dbReference type="SAM" id="MobiDB-lite"/>
    </source>
</evidence>
<keyword evidence="3" id="KW-0597">Phosphoprotein</keyword>